<dbReference type="InterPro" id="IPR040442">
    <property type="entry name" value="Pyrv_kinase-like_dom_sf"/>
</dbReference>
<proteinExistence type="inferred from homology"/>
<evidence type="ECO:0000256" key="13">
    <source>
        <dbReference type="ARBA" id="ARBA00022842"/>
    </source>
</evidence>
<dbReference type="Gene3D" id="1.10.274.10">
    <property type="entry name" value="PtsI, HPr-binding domain"/>
    <property type="match status" value="1"/>
</dbReference>
<protein>
    <recommendedName>
        <fullName evidence="5">phosphoenolpyruvate--protein phosphotransferase</fullName>
        <ecNumber evidence="5">2.7.3.9</ecNumber>
    </recommendedName>
</protein>
<dbReference type="GO" id="GO:0009401">
    <property type="term" value="P:phosphoenolpyruvate-dependent sugar phosphotransferase system"/>
    <property type="evidence" value="ECO:0007669"/>
    <property type="project" value="UniProtKB-KW"/>
</dbReference>
<feature type="domain" description="HPr" evidence="15">
    <location>
        <begin position="170"/>
        <end position="257"/>
    </location>
</feature>
<dbReference type="InterPro" id="IPR000121">
    <property type="entry name" value="PEP_util_C"/>
</dbReference>
<dbReference type="PANTHER" id="PTHR46244">
    <property type="entry name" value="PHOSPHOENOLPYRUVATE-PROTEIN PHOSPHOTRANSFERASE"/>
    <property type="match status" value="1"/>
</dbReference>
<keyword evidence="10" id="KW-0598">Phosphotransferase system</keyword>
<dbReference type="InterPro" id="IPR008279">
    <property type="entry name" value="PEP-util_enz_mobile_dom"/>
</dbReference>
<comment type="similarity">
    <text evidence="4">Belongs to the PEP-utilizing enzyme family.</text>
</comment>
<dbReference type="PROSITE" id="PS00369">
    <property type="entry name" value="PTS_HPR_HIS"/>
    <property type="match status" value="1"/>
</dbReference>
<dbReference type="PROSITE" id="PS51093">
    <property type="entry name" value="PTS_EIIA_TYPE_1"/>
    <property type="match status" value="1"/>
</dbReference>
<dbReference type="InterPro" id="IPR001127">
    <property type="entry name" value="PTS_EIIA_1_perm"/>
</dbReference>
<gene>
    <name evidence="16" type="primary">ptsP</name>
    <name evidence="16" type="ORF">E4T21_05655</name>
</gene>
<dbReference type="InterPro" id="IPR011055">
    <property type="entry name" value="Dup_hybrid_motif"/>
</dbReference>
<dbReference type="Pfam" id="PF05524">
    <property type="entry name" value="PEP-utilisers_N"/>
    <property type="match status" value="1"/>
</dbReference>
<dbReference type="InterPro" id="IPR000032">
    <property type="entry name" value="HPr-like"/>
</dbReference>
<dbReference type="AlphaFoldDB" id="A0A5C1ND02"/>
<keyword evidence="11" id="KW-0479">Metal-binding</keyword>
<dbReference type="PRINTS" id="PR01736">
    <property type="entry name" value="PHPHTRNFRASE"/>
</dbReference>
<dbReference type="Gene3D" id="3.20.20.60">
    <property type="entry name" value="Phosphoenolpyruvate-binding domains"/>
    <property type="match status" value="1"/>
</dbReference>
<dbReference type="InterPro" id="IPR006318">
    <property type="entry name" value="PTS_EI-like"/>
</dbReference>
<dbReference type="GO" id="GO:0046872">
    <property type="term" value="F:metal ion binding"/>
    <property type="evidence" value="ECO:0007669"/>
    <property type="project" value="UniProtKB-KW"/>
</dbReference>
<dbReference type="SUPFAM" id="SSF55594">
    <property type="entry name" value="HPr-like"/>
    <property type="match status" value="1"/>
</dbReference>
<organism evidence="16 17">
    <name type="scientific">Halomonas binhaiensis</name>
    <dbReference type="NCBI Taxonomy" id="2562282"/>
    <lineage>
        <taxon>Bacteria</taxon>
        <taxon>Pseudomonadati</taxon>
        <taxon>Pseudomonadota</taxon>
        <taxon>Gammaproteobacteria</taxon>
        <taxon>Oceanospirillales</taxon>
        <taxon>Halomonadaceae</taxon>
        <taxon>Halomonas</taxon>
    </lineage>
</organism>
<dbReference type="EMBL" id="CP038437">
    <property type="protein sequence ID" value="QEM81084.1"/>
    <property type="molecule type" value="Genomic_DNA"/>
</dbReference>
<dbReference type="PRINTS" id="PR00107">
    <property type="entry name" value="PHOSPHOCPHPR"/>
</dbReference>
<dbReference type="NCBIfam" id="TIGR01417">
    <property type="entry name" value="PTS_I_fam"/>
    <property type="match status" value="1"/>
</dbReference>
<dbReference type="Pfam" id="PF00391">
    <property type="entry name" value="PEP-utilizers"/>
    <property type="match status" value="1"/>
</dbReference>
<keyword evidence="7" id="KW-0963">Cytoplasm</keyword>
<comment type="subcellular location">
    <subcellularLocation>
        <location evidence="3">Cytoplasm</location>
    </subcellularLocation>
</comment>
<evidence type="ECO:0000256" key="10">
    <source>
        <dbReference type="ARBA" id="ARBA00022683"/>
    </source>
</evidence>
<dbReference type="InterPro" id="IPR001020">
    <property type="entry name" value="PTS_HPr_His_P_site"/>
</dbReference>
<dbReference type="SUPFAM" id="SSF47831">
    <property type="entry name" value="Enzyme I of the PEP:sugar phosphotransferase system HPr-binding (sub)domain"/>
    <property type="match status" value="1"/>
</dbReference>
<dbReference type="SUPFAM" id="SSF51261">
    <property type="entry name" value="Duplicated hybrid motif"/>
    <property type="match status" value="1"/>
</dbReference>
<evidence type="ECO:0000256" key="4">
    <source>
        <dbReference type="ARBA" id="ARBA00007837"/>
    </source>
</evidence>
<evidence type="ECO:0000256" key="1">
    <source>
        <dbReference type="ARBA" id="ARBA00000683"/>
    </source>
</evidence>
<dbReference type="GO" id="GO:0005737">
    <property type="term" value="C:cytoplasm"/>
    <property type="evidence" value="ECO:0007669"/>
    <property type="project" value="UniProtKB-SubCell"/>
</dbReference>
<accession>A0A5C1ND02</accession>
<dbReference type="InterPro" id="IPR008731">
    <property type="entry name" value="PTS_EIN"/>
</dbReference>
<dbReference type="PROSITE" id="PS51350">
    <property type="entry name" value="PTS_HPR_DOM"/>
    <property type="match status" value="1"/>
</dbReference>
<dbReference type="OrthoDB" id="9765468at2"/>
<dbReference type="Gene3D" id="3.30.1340.10">
    <property type="entry name" value="HPr-like"/>
    <property type="match status" value="1"/>
</dbReference>
<comment type="catalytic activity">
    <reaction evidence="1">
        <text>L-histidyl-[protein] + phosphoenolpyruvate = N(pros)-phospho-L-histidyl-[protein] + pyruvate</text>
        <dbReference type="Rhea" id="RHEA:23880"/>
        <dbReference type="Rhea" id="RHEA-COMP:9745"/>
        <dbReference type="Rhea" id="RHEA-COMP:9746"/>
        <dbReference type="ChEBI" id="CHEBI:15361"/>
        <dbReference type="ChEBI" id="CHEBI:29979"/>
        <dbReference type="ChEBI" id="CHEBI:58702"/>
        <dbReference type="ChEBI" id="CHEBI:64837"/>
        <dbReference type="EC" id="2.7.3.9"/>
    </reaction>
</comment>
<keyword evidence="8" id="KW-0762">Sugar transport</keyword>
<evidence type="ECO:0000256" key="6">
    <source>
        <dbReference type="ARBA" id="ARBA00022448"/>
    </source>
</evidence>
<dbReference type="PROSITE" id="PS00371">
    <property type="entry name" value="PTS_EIIA_TYPE_1_HIS"/>
    <property type="match status" value="1"/>
</dbReference>
<dbReference type="NCBIfam" id="TIGR00830">
    <property type="entry name" value="PTBA"/>
    <property type="match status" value="1"/>
</dbReference>
<dbReference type="Pfam" id="PF00358">
    <property type="entry name" value="PTS_EIIA_1"/>
    <property type="match status" value="1"/>
</dbReference>
<keyword evidence="13" id="KW-0460">Magnesium</keyword>
<feature type="domain" description="PTS EIIA type-1" evidence="14">
    <location>
        <begin position="24"/>
        <end position="128"/>
    </location>
</feature>
<evidence type="ECO:0000256" key="12">
    <source>
        <dbReference type="ARBA" id="ARBA00022777"/>
    </source>
</evidence>
<dbReference type="FunFam" id="2.70.70.10:FF:000001">
    <property type="entry name" value="PTS system glucose-specific IIA component"/>
    <property type="match status" value="1"/>
</dbReference>
<evidence type="ECO:0000256" key="2">
    <source>
        <dbReference type="ARBA" id="ARBA00001946"/>
    </source>
</evidence>
<dbReference type="InterPro" id="IPR015813">
    <property type="entry name" value="Pyrv/PenolPyrv_kinase-like_dom"/>
</dbReference>
<dbReference type="RefSeq" id="WP_149284099.1">
    <property type="nucleotide sequence ID" value="NZ_CP038437.2"/>
</dbReference>
<dbReference type="Pfam" id="PF00381">
    <property type="entry name" value="PTS-HPr"/>
    <property type="match status" value="1"/>
</dbReference>
<sequence length="849" mass="88890">MSSSTITLVAPLKGIVVPLAEVPDPVFSEGALGDGIALDPLSDCLCAPCHGEVIQCARTQHAFTLRHASGIEVLVHLGLDTVALAGQGIEALVKLGQQVEAGQPLCRFDPDKLAREATSLITPMVVLDSAGWCLEGQAEPGVVIAQGEPLLTLSDTQVEASSATPVSGTRKEGRLTLALETGLHARPAARLRSIAKEHGVTLVVYGEGRSSSANSVSGLMNLGLVCGSEVTLVVDGDGAEQALTKAMALLTTAEGHAAIPKSLAPLVAELGEGELAGLVASPGLASGPLARLSMRLPQVPEKGQGVDVEKPRLMAALEKVGGQLEAARHAAEVAGKKAEAEVFDAHLALLDDPGLIAVSVGRLEQGLSPGQAWREALDEEAEKLRTSGNEILAGRVADLQDLQRHVMMEFCTNLEDAESLVGSIPQGAIVLAQDLTPSAFVELCEQNPAGLCLEAGGVTSHLAILARARELPCLVAMGDAISHLCEGVAVLDADSGKLETTPDHERLEQVGKTLASRRAQAEAERAKAHHEAVTCDGRVVEVAANIGSSEEARQAHANGADGVGLMRSEFLFLGRDQAPREAQQLAEYQATIDALGAKPLVIRTLDIGADKQLSYVSLPSAPNPAMGIRGTRLWQSNPELLDTQLRALLGVKPLRHLRIMVPMISDVSELEWVRERMEVTAAEMHLTELPLLGAMIEVPSAALCAGSLSRAADFLSIGTNDLTQYGLAMDREDPLLAARADVLHPGILRLIQAALQGTAGRCPVAVCGAAAGDPLAGPLLVAMGVDELSVEPSRIAAVKARVRRLDSRIIASELERLLALPDAAAVRHELAPLVDAALNSEVTPERIPS</sequence>
<dbReference type="CDD" id="cd00367">
    <property type="entry name" value="PTS-HPr_like"/>
    <property type="match status" value="1"/>
</dbReference>
<dbReference type="Gene3D" id="3.50.30.10">
    <property type="entry name" value="Phosphohistidine domain"/>
    <property type="match status" value="1"/>
</dbReference>
<evidence type="ECO:0000313" key="17">
    <source>
        <dbReference type="Proteomes" id="UP000324285"/>
    </source>
</evidence>
<name>A0A5C1ND02_9GAMM</name>
<keyword evidence="12" id="KW-0418">Kinase</keyword>
<evidence type="ECO:0000256" key="11">
    <source>
        <dbReference type="ARBA" id="ARBA00022723"/>
    </source>
</evidence>
<dbReference type="SUPFAM" id="SSF51621">
    <property type="entry name" value="Phosphoenolpyruvate/pyruvate domain"/>
    <property type="match status" value="1"/>
</dbReference>
<dbReference type="Pfam" id="PF02896">
    <property type="entry name" value="PEP-utilizers_C"/>
    <property type="match status" value="1"/>
</dbReference>
<dbReference type="KEGG" id="hbh:E4T21_05655"/>
<comment type="cofactor">
    <cofactor evidence="2">
        <name>Mg(2+)</name>
        <dbReference type="ChEBI" id="CHEBI:18420"/>
    </cofactor>
</comment>
<dbReference type="EC" id="2.7.3.9" evidence="5"/>
<dbReference type="InterPro" id="IPR036637">
    <property type="entry name" value="Phosphohistidine_dom_sf"/>
</dbReference>
<dbReference type="Gene3D" id="2.70.70.10">
    <property type="entry name" value="Glucose Permease (Domain IIA)"/>
    <property type="match status" value="1"/>
</dbReference>
<dbReference type="SUPFAM" id="SSF52009">
    <property type="entry name" value="Phosphohistidine domain"/>
    <property type="match status" value="1"/>
</dbReference>
<dbReference type="GO" id="GO:0008965">
    <property type="term" value="F:phosphoenolpyruvate-protein phosphotransferase activity"/>
    <property type="evidence" value="ECO:0007669"/>
    <property type="project" value="UniProtKB-EC"/>
</dbReference>
<dbReference type="InterPro" id="IPR035895">
    <property type="entry name" value="HPr-like_sf"/>
</dbReference>
<dbReference type="Proteomes" id="UP000324285">
    <property type="component" value="Chromosome"/>
</dbReference>
<dbReference type="PANTHER" id="PTHR46244:SF6">
    <property type="entry name" value="PHOSPHOENOLPYRUVATE-PROTEIN PHOSPHOTRANSFERASE"/>
    <property type="match status" value="1"/>
</dbReference>
<keyword evidence="17" id="KW-1185">Reference proteome</keyword>
<evidence type="ECO:0000256" key="5">
    <source>
        <dbReference type="ARBA" id="ARBA00012232"/>
    </source>
</evidence>
<dbReference type="InterPro" id="IPR036618">
    <property type="entry name" value="PtsI_HPr-bd_sf"/>
</dbReference>
<keyword evidence="6" id="KW-0813">Transport</keyword>
<evidence type="ECO:0000259" key="14">
    <source>
        <dbReference type="PROSITE" id="PS51093"/>
    </source>
</evidence>
<dbReference type="InterPro" id="IPR050499">
    <property type="entry name" value="PEP-utilizing_PTS_enzyme"/>
</dbReference>
<evidence type="ECO:0000256" key="7">
    <source>
        <dbReference type="ARBA" id="ARBA00022490"/>
    </source>
</evidence>
<evidence type="ECO:0000256" key="8">
    <source>
        <dbReference type="ARBA" id="ARBA00022597"/>
    </source>
</evidence>
<evidence type="ECO:0000259" key="15">
    <source>
        <dbReference type="PROSITE" id="PS51350"/>
    </source>
</evidence>
<evidence type="ECO:0000313" key="16">
    <source>
        <dbReference type="EMBL" id="QEM81084.1"/>
    </source>
</evidence>
<dbReference type="GO" id="GO:0016301">
    <property type="term" value="F:kinase activity"/>
    <property type="evidence" value="ECO:0007669"/>
    <property type="project" value="UniProtKB-KW"/>
</dbReference>
<evidence type="ECO:0000256" key="3">
    <source>
        <dbReference type="ARBA" id="ARBA00004496"/>
    </source>
</evidence>
<keyword evidence="9 16" id="KW-0808">Transferase</keyword>
<reference evidence="16" key="1">
    <citation type="submission" date="2021-02" db="EMBL/GenBank/DDBJ databases">
        <title>Strain Y2R2, a novel species of the genus Halomonas.</title>
        <authorList>
            <person name="Huang H."/>
        </authorList>
    </citation>
    <scope>NUCLEOTIDE SEQUENCE</scope>
    <source>
        <strain evidence="16">Y2R2</strain>
    </source>
</reference>
<evidence type="ECO:0000256" key="9">
    <source>
        <dbReference type="ARBA" id="ARBA00022679"/>
    </source>
</evidence>